<comment type="caution">
    <text evidence="2">The sequence shown here is derived from an EMBL/GenBank/DDBJ whole genome shotgun (WGS) entry which is preliminary data.</text>
</comment>
<reference evidence="2" key="1">
    <citation type="journal article" date="2018" name="DNA Res.">
        <title>Multiple hybrid de novo genome assembly of finger millet, an orphan allotetraploid crop.</title>
        <authorList>
            <person name="Hatakeyama M."/>
            <person name="Aluri S."/>
            <person name="Balachadran M.T."/>
            <person name="Sivarajan S.R."/>
            <person name="Patrignani A."/>
            <person name="Gruter S."/>
            <person name="Poveda L."/>
            <person name="Shimizu-Inatsugi R."/>
            <person name="Baeten J."/>
            <person name="Francoijs K.J."/>
            <person name="Nataraja K.N."/>
            <person name="Reddy Y.A.N."/>
            <person name="Phadnis S."/>
            <person name="Ravikumar R.L."/>
            <person name="Schlapbach R."/>
            <person name="Sreeman S.M."/>
            <person name="Shimizu K.K."/>
        </authorList>
    </citation>
    <scope>NUCLEOTIDE SEQUENCE</scope>
</reference>
<accession>A0AAV5CXN3</accession>
<organism evidence="2 3">
    <name type="scientific">Eleusine coracana subsp. coracana</name>
    <dbReference type="NCBI Taxonomy" id="191504"/>
    <lineage>
        <taxon>Eukaryota</taxon>
        <taxon>Viridiplantae</taxon>
        <taxon>Streptophyta</taxon>
        <taxon>Embryophyta</taxon>
        <taxon>Tracheophyta</taxon>
        <taxon>Spermatophyta</taxon>
        <taxon>Magnoliopsida</taxon>
        <taxon>Liliopsida</taxon>
        <taxon>Poales</taxon>
        <taxon>Poaceae</taxon>
        <taxon>PACMAD clade</taxon>
        <taxon>Chloridoideae</taxon>
        <taxon>Cynodonteae</taxon>
        <taxon>Eleusininae</taxon>
        <taxon>Eleusine</taxon>
    </lineage>
</organism>
<dbReference type="Proteomes" id="UP001054889">
    <property type="component" value="Unassembled WGS sequence"/>
</dbReference>
<proteinExistence type="predicted"/>
<evidence type="ECO:0000313" key="2">
    <source>
        <dbReference type="EMBL" id="GJN02854.1"/>
    </source>
</evidence>
<name>A0AAV5CXN3_ELECO</name>
<keyword evidence="1" id="KW-1133">Transmembrane helix</keyword>
<gene>
    <name evidence="2" type="primary">ga20242</name>
    <name evidence="2" type="ORF">PR202_ga20242</name>
</gene>
<keyword evidence="3" id="KW-1185">Reference proteome</keyword>
<dbReference type="EMBL" id="BQKI01000009">
    <property type="protein sequence ID" value="GJN02854.1"/>
    <property type="molecule type" value="Genomic_DNA"/>
</dbReference>
<keyword evidence="1" id="KW-0812">Transmembrane</keyword>
<reference evidence="2" key="2">
    <citation type="submission" date="2021-12" db="EMBL/GenBank/DDBJ databases">
        <title>Resequencing data analysis of finger millet.</title>
        <authorList>
            <person name="Hatakeyama M."/>
            <person name="Aluri S."/>
            <person name="Balachadran M.T."/>
            <person name="Sivarajan S.R."/>
            <person name="Poveda L."/>
            <person name="Shimizu-Inatsugi R."/>
            <person name="Schlapbach R."/>
            <person name="Sreeman S.M."/>
            <person name="Shimizu K.K."/>
        </authorList>
    </citation>
    <scope>NUCLEOTIDE SEQUENCE</scope>
</reference>
<feature type="transmembrane region" description="Helical" evidence="1">
    <location>
        <begin position="12"/>
        <end position="35"/>
    </location>
</feature>
<feature type="transmembrane region" description="Helical" evidence="1">
    <location>
        <begin position="115"/>
        <end position="140"/>
    </location>
</feature>
<dbReference type="AlphaFoldDB" id="A0AAV5CXN3"/>
<evidence type="ECO:0000313" key="3">
    <source>
        <dbReference type="Proteomes" id="UP001054889"/>
    </source>
</evidence>
<protein>
    <submittedName>
        <fullName evidence="2">Uncharacterized protein</fullName>
    </submittedName>
</protein>
<evidence type="ECO:0000256" key="1">
    <source>
        <dbReference type="SAM" id="Phobius"/>
    </source>
</evidence>
<keyword evidence="1" id="KW-0472">Membrane</keyword>
<sequence length="203" mass="21413">MDGSTNHPHITAILASLKYAYLPFGLAGLAASYAANTKTHLVGLRFWLFVGSVHCPSCRAAETSVVSPTVEGFTDLCLACGASRGDVGIGPVKTSGDGDEAASTEERELVVTKPVIAHLITLSSVIFAVATIGTFVYIAYMHFKIDGPMWEAVVSCAAESPLLLMPLCMVPRLRDAFVSTYATGLPDSSSSDLNTRLLASEIV</sequence>